<dbReference type="InterPro" id="IPR058240">
    <property type="entry name" value="rSAM_sf"/>
</dbReference>
<dbReference type="InterPro" id="IPR040086">
    <property type="entry name" value="MJ0683-like"/>
</dbReference>
<dbReference type="RefSeq" id="WP_087286174.1">
    <property type="nucleotide sequence ID" value="NZ_NFJD01000001.1"/>
</dbReference>
<dbReference type="GO" id="GO:0003824">
    <property type="term" value="F:catalytic activity"/>
    <property type="evidence" value="ECO:0007669"/>
    <property type="project" value="InterPro"/>
</dbReference>
<keyword evidence="2" id="KW-0408">Iron</keyword>
<dbReference type="GO" id="GO:0051536">
    <property type="term" value="F:iron-sulfur cluster binding"/>
    <property type="evidence" value="ECO:0007669"/>
    <property type="project" value="UniProtKB-KW"/>
</dbReference>
<dbReference type="SFLD" id="SFLDS00029">
    <property type="entry name" value="Radical_SAM"/>
    <property type="match status" value="1"/>
</dbReference>
<dbReference type="Pfam" id="PF04055">
    <property type="entry name" value="Radical_SAM"/>
    <property type="match status" value="1"/>
</dbReference>
<feature type="domain" description="Radical SAM core" evidence="4">
    <location>
        <begin position="16"/>
        <end position="252"/>
    </location>
</feature>
<evidence type="ECO:0000256" key="3">
    <source>
        <dbReference type="ARBA" id="ARBA00023014"/>
    </source>
</evidence>
<sequence length="268" mass="30995">MITIAKTPVKTLLSKSKIPGFDYVINPYVGCPHKCVYCYAEYMRKFTGHAEEWGDFLDVKECPVPLRPAQLFRTRVMLSSVTDPYNPYEKQYELTRRLLKQLIVCQAQVHILTKSALVLRDMDLLKQMPSCEVAFSIASADESFRQLAEPGASSLQDRLDALQTLHQNGIHTAVMAAPLFPGISDWRKIIEQTRPYAERYTFDSLNMRPAYQRKVMNFVARHYPQALPLYSEIYLQESTDYWQKLREEITAYCLQHGIQGEVYFGHSH</sequence>
<dbReference type="OrthoDB" id="9785699at2"/>
<keyword evidence="6" id="KW-1185">Reference proteome</keyword>
<dbReference type="CDD" id="cd01335">
    <property type="entry name" value="Radical_SAM"/>
    <property type="match status" value="1"/>
</dbReference>
<reference evidence="6" key="1">
    <citation type="submission" date="2017-04" db="EMBL/GenBank/DDBJ databases">
        <title>Function of individual gut microbiota members based on whole genome sequencing of pure cultures obtained from chicken caecum.</title>
        <authorList>
            <person name="Medvecky M."/>
            <person name="Cejkova D."/>
            <person name="Polansky O."/>
            <person name="Karasova D."/>
            <person name="Kubasova T."/>
            <person name="Cizek A."/>
            <person name="Rychlik I."/>
        </authorList>
    </citation>
    <scope>NUCLEOTIDE SEQUENCE [LARGE SCALE GENOMIC DNA]</scope>
    <source>
        <strain evidence="6">An273</strain>
    </source>
</reference>
<comment type="caution">
    <text evidence="5">The sequence shown here is derived from an EMBL/GenBank/DDBJ whole genome shotgun (WGS) entry which is preliminary data.</text>
</comment>
<dbReference type="EMBL" id="NFJD01000001">
    <property type="protein sequence ID" value="OUO57234.1"/>
    <property type="molecule type" value="Genomic_DNA"/>
</dbReference>
<dbReference type="Gene3D" id="3.80.30.30">
    <property type="match status" value="1"/>
</dbReference>
<name>A0A1Y4DDN6_9BACT</name>
<dbReference type="PANTHER" id="PTHR43432">
    <property type="entry name" value="SLR0285 PROTEIN"/>
    <property type="match status" value="1"/>
</dbReference>
<evidence type="ECO:0000259" key="4">
    <source>
        <dbReference type="PROSITE" id="PS51918"/>
    </source>
</evidence>
<dbReference type="SUPFAM" id="SSF102114">
    <property type="entry name" value="Radical SAM enzymes"/>
    <property type="match status" value="1"/>
</dbReference>
<dbReference type="PROSITE" id="PS51918">
    <property type="entry name" value="RADICAL_SAM"/>
    <property type="match status" value="1"/>
</dbReference>
<gene>
    <name evidence="5" type="ORF">B5F75_00180</name>
</gene>
<dbReference type="InterPro" id="IPR007197">
    <property type="entry name" value="rSAM"/>
</dbReference>
<evidence type="ECO:0000313" key="5">
    <source>
        <dbReference type="EMBL" id="OUO57234.1"/>
    </source>
</evidence>
<proteinExistence type="predicted"/>
<evidence type="ECO:0000256" key="1">
    <source>
        <dbReference type="ARBA" id="ARBA00022723"/>
    </source>
</evidence>
<evidence type="ECO:0000256" key="2">
    <source>
        <dbReference type="ARBA" id="ARBA00023004"/>
    </source>
</evidence>
<dbReference type="PANTHER" id="PTHR43432:SF6">
    <property type="entry name" value="RADICAL SAM CORE DOMAIN-CONTAINING PROTEIN"/>
    <property type="match status" value="1"/>
</dbReference>
<dbReference type="AlphaFoldDB" id="A0A1Y4DDN6"/>
<dbReference type="Proteomes" id="UP000196368">
    <property type="component" value="Unassembled WGS sequence"/>
</dbReference>
<dbReference type="GO" id="GO:0046872">
    <property type="term" value="F:metal ion binding"/>
    <property type="evidence" value="ECO:0007669"/>
    <property type="project" value="UniProtKB-KW"/>
</dbReference>
<dbReference type="SFLD" id="SFLDG01084">
    <property type="entry name" value="Uncharacterised_Radical_SAM_Su"/>
    <property type="match status" value="1"/>
</dbReference>
<evidence type="ECO:0000313" key="6">
    <source>
        <dbReference type="Proteomes" id="UP000196368"/>
    </source>
</evidence>
<organism evidence="5 6">
    <name type="scientific">Candidatus Avelusimicrobium gallicola</name>
    <dbReference type="NCBI Taxonomy" id="2562704"/>
    <lineage>
        <taxon>Bacteria</taxon>
        <taxon>Pseudomonadati</taxon>
        <taxon>Elusimicrobiota</taxon>
        <taxon>Elusimicrobia</taxon>
        <taxon>Elusimicrobiales</taxon>
        <taxon>Elusimicrobiaceae</taxon>
        <taxon>Candidatus Avelusimicrobium</taxon>
    </lineage>
</organism>
<keyword evidence="1" id="KW-0479">Metal-binding</keyword>
<accession>A0A1Y4DDN6</accession>
<keyword evidence="3" id="KW-0411">Iron-sulfur</keyword>
<protein>
    <recommendedName>
        <fullName evidence="4">Radical SAM core domain-containing protein</fullName>
    </recommendedName>
</protein>